<dbReference type="Gene3D" id="3.10.28.10">
    <property type="entry name" value="Homing endonucleases"/>
    <property type="match status" value="2"/>
</dbReference>
<reference evidence="3" key="1">
    <citation type="submission" date="2018-02" db="EMBL/GenBank/DDBJ databases">
        <authorList>
            <person name="Silar P."/>
        </authorList>
    </citation>
    <scope>NUCLEOTIDE SEQUENCE [LARGE SCALE GENOMIC DNA]</scope>
    <source>
        <strain evidence="3">T</strain>
    </source>
</reference>
<keyword evidence="1" id="KW-0472">Membrane</keyword>
<dbReference type="PANTHER" id="PTHR37520:SF1">
    <property type="entry name" value="INTRON-ENCODED DNA ENDONUCLEASE AI2A-RELATED"/>
    <property type="match status" value="1"/>
</dbReference>
<evidence type="ECO:0000313" key="4">
    <source>
        <dbReference type="Proteomes" id="UP000280685"/>
    </source>
</evidence>
<keyword evidence="1" id="KW-0812">Transmembrane</keyword>
<evidence type="ECO:0000256" key="1">
    <source>
        <dbReference type="SAM" id="Phobius"/>
    </source>
</evidence>
<feature type="domain" description="Homing endonuclease LAGLIDADG" evidence="2">
    <location>
        <begin position="194"/>
        <end position="282"/>
    </location>
</feature>
<gene>
    <name evidence="3" type="ORF">PAMITO_ORF313B</name>
</gene>
<dbReference type="SUPFAM" id="SSF55608">
    <property type="entry name" value="Homing endonucleases"/>
    <property type="match status" value="2"/>
</dbReference>
<evidence type="ECO:0000313" key="3">
    <source>
        <dbReference type="EMBL" id="VBB87375.1"/>
    </source>
</evidence>
<dbReference type="InterPro" id="IPR027434">
    <property type="entry name" value="Homing_endonucl"/>
</dbReference>
<sequence>REWPLNENLSQQTISEEFVLYFLGTISISCTLLYTAIVKILKIYDNSQVTNALSTQVGTSETIRLLNKRLVHNLSNNDKDLKFKEWLAGLIDGDGCFQLSKKGYASLEITMDIRDERALQAVKNIYGGSIKLRSGVSALRYRLHSKKKLVDLINDVNGLIRNPVRLIQLNYICVNYDIALKYPEKLTLDNGWFSGFFDADGTVTIKSTDWQLSISASQKTSELLTPLVELFGGYVYIDRGGQGSFKWYVTKKEDILNLIEYFKKYPSRSAKNNRLHLIPKIYEFKDMKAHIAPSESLLAKSWNILINKWKNYE</sequence>
<feature type="transmembrane region" description="Helical" evidence="1">
    <location>
        <begin position="20"/>
        <end position="41"/>
    </location>
</feature>
<organism evidence="3 4">
    <name type="scientific">Podospora comata</name>
    <dbReference type="NCBI Taxonomy" id="48703"/>
    <lineage>
        <taxon>Eukaryota</taxon>
        <taxon>Fungi</taxon>
        <taxon>Dikarya</taxon>
        <taxon>Ascomycota</taxon>
        <taxon>Pezizomycotina</taxon>
        <taxon>Sordariomycetes</taxon>
        <taxon>Sordariomycetidae</taxon>
        <taxon>Sordariales</taxon>
        <taxon>Podosporaceae</taxon>
        <taxon>Podospora</taxon>
    </lineage>
</organism>
<name>A0ABY6SMF9_PODCO</name>
<evidence type="ECO:0000259" key="2">
    <source>
        <dbReference type="Pfam" id="PF00961"/>
    </source>
</evidence>
<protein>
    <submittedName>
        <fullName evidence="3">Dod COI i9 grp IB protein</fullName>
    </submittedName>
</protein>
<geneLocation type="mitochondrion" evidence="3"/>
<dbReference type="EMBL" id="LR026971">
    <property type="protein sequence ID" value="VBB87375.1"/>
    <property type="molecule type" value="Genomic_DNA"/>
</dbReference>
<keyword evidence="4" id="KW-1185">Reference proteome</keyword>
<feature type="non-terminal residue" evidence="3">
    <location>
        <position position="1"/>
    </location>
</feature>
<dbReference type="InterPro" id="IPR004860">
    <property type="entry name" value="LAGLIDADG_dom"/>
</dbReference>
<keyword evidence="3" id="KW-0496">Mitochondrion</keyword>
<proteinExistence type="predicted"/>
<dbReference type="PANTHER" id="PTHR37520">
    <property type="entry name" value="INTRON-ENCODED DNA ENDONUCLEASE AI2A-RELATED"/>
    <property type="match status" value="1"/>
</dbReference>
<dbReference type="Proteomes" id="UP000280685">
    <property type="component" value="Mitochondrion MT"/>
</dbReference>
<dbReference type="Pfam" id="PF00961">
    <property type="entry name" value="LAGLIDADG_1"/>
    <property type="match status" value="2"/>
</dbReference>
<accession>A0ABY6SMF9</accession>
<feature type="domain" description="Homing endonuclease LAGLIDADG" evidence="2">
    <location>
        <begin position="87"/>
        <end position="153"/>
    </location>
</feature>
<keyword evidence="1" id="KW-1133">Transmembrane helix</keyword>